<sequence length="29" mass="3460">MRSNASSTGKHPRFTMHYSSPLHKYLRRL</sequence>
<reference evidence="1 2" key="1">
    <citation type="submission" date="2015-03" db="EMBL/GenBank/DDBJ databases">
        <authorList>
            <person name="Regsiter A."/>
            <person name="william w."/>
        </authorList>
    </citation>
    <scope>NUCLEOTIDE SEQUENCE [LARGE SCALE GENOMIC DNA]</scope>
    <source>
        <strain evidence="1 2">CB1</strain>
    </source>
</reference>
<dbReference type="Proteomes" id="UP000078599">
    <property type="component" value="Unassembled WGS sequence"/>
</dbReference>
<name>A0ABM9T7S6_THIA3</name>
<proteinExistence type="predicted"/>
<accession>A0ABM9T7S6</accession>
<evidence type="ECO:0000313" key="2">
    <source>
        <dbReference type="Proteomes" id="UP000078599"/>
    </source>
</evidence>
<organism evidence="1 2">
    <name type="scientific">Thiomonas arsenitoxydans (strain DSM 22701 / CIP 110005 / 3As)</name>
    <dbReference type="NCBI Taxonomy" id="426114"/>
    <lineage>
        <taxon>Bacteria</taxon>
        <taxon>Pseudomonadati</taxon>
        <taxon>Pseudomonadota</taxon>
        <taxon>Betaproteobacteria</taxon>
        <taxon>Burkholderiales</taxon>
        <taxon>Thiomonas</taxon>
    </lineage>
</organism>
<comment type="caution">
    <text evidence="1">The sequence shown here is derived from an EMBL/GenBank/DDBJ whole genome shotgun (WGS) entry which is preliminary data.</text>
</comment>
<dbReference type="EMBL" id="CTRI01000023">
    <property type="protein sequence ID" value="CQR34267.1"/>
    <property type="molecule type" value="Genomic_DNA"/>
</dbReference>
<keyword evidence="2" id="KW-1185">Reference proteome</keyword>
<evidence type="ECO:0000313" key="1">
    <source>
        <dbReference type="EMBL" id="CQR34267.1"/>
    </source>
</evidence>
<protein>
    <submittedName>
        <fullName evidence="1">Uncharacterized protein</fullName>
    </submittedName>
</protein>
<gene>
    <name evidence="1" type="ORF">THICB1_30374</name>
</gene>